<feature type="compositionally biased region" description="Low complexity" evidence="1">
    <location>
        <begin position="138"/>
        <end position="158"/>
    </location>
</feature>
<dbReference type="GO" id="GO:0032878">
    <property type="term" value="P:regulation of establishment or maintenance of cell polarity"/>
    <property type="evidence" value="ECO:0007669"/>
    <property type="project" value="TreeGrafter"/>
</dbReference>
<reference evidence="2" key="2">
    <citation type="submission" date="2025-08" db="UniProtKB">
        <authorList>
            <consortium name="Ensembl"/>
        </authorList>
    </citation>
    <scope>IDENTIFICATION</scope>
</reference>
<reference evidence="2" key="1">
    <citation type="submission" date="2019-08" db="EMBL/GenBank/DDBJ databases">
        <title>Three high-quality genomes provides insights into domestication of ducks.</title>
        <authorList>
            <person name="Hou Z.C."/>
            <person name="Zhu F."/>
            <person name="Yin Z.T."/>
            <person name="Zhang F."/>
        </authorList>
    </citation>
    <scope>NUCLEOTIDE SEQUENCE [LARGE SCALE GENOMIC DNA]</scope>
</reference>
<name>A0A8B9TC02_ANAPL</name>
<dbReference type="GO" id="GO:0051294">
    <property type="term" value="P:establishment of spindle orientation"/>
    <property type="evidence" value="ECO:0007669"/>
    <property type="project" value="TreeGrafter"/>
</dbReference>
<evidence type="ECO:0000313" key="2">
    <source>
        <dbReference type="Ensembl" id="ENSAPLP00020018819.1"/>
    </source>
</evidence>
<feature type="compositionally biased region" description="Basic residues" evidence="1">
    <location>
        <begin position="243"/>
        <end position="256"/>
    </location>
</feature>
<dbReference type="GO" id="GO:0008593">
    <property type="term" value="P:regulation of Notch signaling pathway"/>
    <property type="evidence" value="ECO:0007669"/>
    <property type="project" value="TreeGrafter"/>
</dbReference>
<dbReference type="GO" id="GO:0030864">
    <property type="term" value="C:cortical actin cytoskeleton"/>
    <property type="evidence" value="ECO:0007669"/>
    <property type="project" value="TreeGrafter"/>
</dbReference>
<dbReference type="GO" id="GO:0030866">
    <property type="term" value="P:cortical actin cytoskeleton organization"/>
    <property type="evidence" value="ECO:0007669"/>
    <property type="project" value="TreeGrafter"/>
</dbReference>
<dbReference type="GO" id="GO:0005886">
    <property type="term" value="C:plasma membrane"/>
    <property type="evidence" value="ECO:0007669"/>
    <property type="project" value="TreeGrafter"/>
</dbReference>
<dbReference type="Proteomes" id="UP000694400">
    <property type="component" value="Chromosome 15"/>
</dbReference>
<evidence type="ECO:0000313" key="3">
    <source>
        <dbReference type="Proteomes" id="UP000694400"/>
    </source>
</evidence>
<evidence type="ECO:0000256" key="1">
    <source>
        <dbReference type="SAM" id="MobiDB-lite"/>
    </source>
</evidence>
<organism evidence="2 3">
    <name type="scientific">Anas platyrhynchos</name>
    <name type="common">Mallard</name>
    <name type="synonym">Anas boschas</name>
    <dbReference type="NCBI Taxonomy" id="8839"/>
    <lineage>
        <taxon>Eukaryota</taxon>
        <taxon>Metazoa</taxon>
        <taxon>Chordata</taxon>
        <taxon>Craniata</taxon>
        <taxon>Vertebrata</taxon>
        <taxon>Euteleostomi</taxon>
        <taxon>Archelosauria</taxon>
        <taxon>Archosauria</taxon>
        <taxon>Dinosauria</taxon>
        <taxon>Saurischia</taxon>
        <taxon>Theropoda</taxon>
        <taxon>Coelurosauria</taxon>
        <taxon>Aves</taxon>
        <taxon>Neognathae</taxon>
        <taxon>Galloanserae</taxon>
        <taxon>Anseriformes</taxon>
        <taxon>Anatidae</taxon>
        <taxon>Anatinae</taxon>
        <taxon>Anas</taxon>
    </lineage>
</organism>
<dbReference type="GO" id="GO:0006893">
    <property type="term" value="P:Golgi to plasma membrane transport"/>
    <property type="evidence" value="ECO:0007669"/>
    <property type="project" value="TreeGrafter"/>
</dbReference>
<sequence>MMKFRFRRQGADPHRERLRHDLFAFSKTVEHGFPSQPSALAYDPQLRVMAIGTKAGAVKLYGAPGVELTGLHKETATVTQLHFLAGQVGGGHLGGPGGGLTDLWPPSPTPLSPCRAGCCPCWMTTRCTSGRSTRRRAAPTWRRPAASASLRAPGSAPLSSPPPQLGWGHGGAPSLVFFHPPGAVTPLSLWVLMLFALGRRQARSARVYTRLRRGAGVGFGRGAASCEALCCLFGLGREAKKPQNNKKKNQNNKKKNSSVGTEHGVGAAPGLQTPGE</sequence>
<dbReference type="GO" id="GO:0045159">
    <property type="term" value="F:myosin II binding"/>
    <property type="evidence" value="ECO:0007669"/>
    <property type="project" value="TreeGrafter"/>
</dbReference>
<dbReference type="PANTHER" id="PTHR10241">
    <property type="entry name" value="LETHAL 2 GIANT LARVAE PROTEIN"/>
    <property type="match status" value="1"/>
</dbReference>
<reference evidence="2" key="3">
    <citation type="submission" date="2025-09" db="UniProtKB">
        <authorList>
            <consortium name="Ensembl"/>
        </authorList>
    </citation>
    <scope>IDENTIFICATION</scope>
</reference>
<proteinExistence type="predicted"/>
<dbReference type="AlphaFoldDB" id="A0A8B9TC02"/>
<protein>
    <submittedName>
        <fullName evidence="2">LLGL scribble cell polarity complex component 1</fullName>
    </submittedName>
</protein>
<dbReference type="Ensembl" id="ENSAPLT00020020347.1">
    <property type="protein sequence ID" value="ENSAPLP00020018819.1"/>
    <property type="gene ID" value="ENSAPLG00020013374.1"/>
</dbReference>
<feature type="region of interest" description="Disordered" evidence="1">
    <location>
        <begin position="132"/>
        <end position="165"/>
    </location>
</feature>
<feature type="region of interest" description="Disordered" evidence="1">
    <location>
        <begin position="240"/>
        <end position="276"/>
    </location>
</feature>
<dbReference type="GO" id="GO:0005096">
    <property type="term" value="F:GTPase activator activity"/>
    <property type="evidence" value="ECO:0007669"/>
    <property type="project" value="TreeGrafter"/>
</dbReference>
<dbReference type="PANTHER" id="PTHR10241:SF21">
    <property type="entry name" value="LETHAL(2) GIANT LARVAE PROTEIN HOMOLOG 1"/>
    <property type="match status" value="1"/>
</dbReference>
<accession>A0A8B9TC02</accession>